<protein>
    <recommendedName>
        <fullName evidence="3">Carbohydrate kinase PfkB domain-containing protein</fullName>
    </recommendedName>
</protein>
<reference evidence="4 5" key="1">
    <citation type="journal article" date="2016" name="Nat. Commun.">
        <title>Thousands of microbial genomes shed light on interconnected biogeochemical processes in an aquifer system.</title>
        <authorList>
            <person name="Anantharaman K."/>
            <person name="Brown C.T."/>
            <person name="Hug L.A."/>
            <person name="Sharon I."/>
            <person name="Castelle C.J."/>
            <person name="Probst A.J."/>
            <person name="Thomas B.C."/>
            <person name="Singh A."/>
            <person name="Wilkins M.J."/>
            <person name="Karaoz U."/>
            <person name="Brodie E.L."/>
            <person name="Williams K.H."/>
            <person name="Hubbard S.S."/>
            <person name="Banfield J.F."/>
        </authorList>
    </citation>
    <scope>NUCLEOTIDE SEQUENCE [LARGE SCALE GENOMIC DNA]</scope>
</reference>
<dbReference type="PANTHER" id="PTHR10584:SF166">
    <property type="entry name" value="RIBOKINASE"/>
    <property type="match status" value="1"/>
</dbReference>
<evidence type="ECO:0000313" key="4">
    <source>
        <dbReference type="EMBL" id="OGZ54551.1"/>
    </source>
</evidence>
<accession>A0A1G2GX53</accession>
<dbReference type="PANTHER" id="PTHR10584">
    <property type="entry name" value="SUGAR KINASE"/>
    <property type="match status" value="1"/>
</dbReference>
<dbReference type="GO" id="GO:0006796">
    <property type="term" value="P:phosphate-containing compound metabolic process"/>
    <property type="evidence" value="ECO:0007669"/>
    <property type="project" value="UniProtKB-ARBA"/>
</dbReference>
<keyword evidence="2" id="KW-0418">Kinase</keyword>
<dbReference type="InterPro" id="IPR002139">
    <property type="entry name" value="Ribo/fructo_kinase"/>
</dbReference>
<evidence type="ECO:0000256" key="1">
    <source>
        <dbReference type="ARBA" id="ARBA00022679"/>
    </source>
</evidence>
<evidence type="ECO:0000259" key="3">
    <source>
        <dbReference type="Pfam" id="PF00294"/>
    </source>
</evidence>
<keyword evidence="1" id="KW-0808">Transferase</keyword>
<dbReference type="STRING" id="1802128.A3H64_00555"/>
<dbReference type="AlphaFoldDB" id="A0A1G2GX53"/>
<feature type="domain" description="Carbohydrate kinase PfkB" evidence="3">
    <location>
        <begin position="58"/>
        <end position="310"/>
    </location>
</feature>
<organism evidence="4 5">
    <name type="scientific">Candidatus Ryanbacteria bacterium RIFCSPLOWO2_02_FULL_45_11c</name>
    <dbReference type="NCBI Taxonomy" id="1802128"/>
    <lineage>
        <taxon>Bacteria</taxon>
        <taxon>Candidatus Ryaniibacteriota</taxon>
    </lineage>
</organism>
<dbReference type="GO" id="GO:0016301">
    <property type="term" value="F:kinase activity"/>
    <property type="evidence" value="ECO:0007669"/>
    <property type="project" value="UniProtKB-KW"/>
</dbReference>
<dbReference type="Pfam" id="PF00294">
    <property type="entry name" value="PfkB"/>
    <property type="match status" value="1"/>
</dbReference>
<dbReference type="PRINTS" id="PR00990">
    <property type="entry name" value="RIBOKINASE"/>
</dbReference>
<dbReference type="GO" id="GO:0005829">
    <property type="term" value="C:cytosol"/>
    <property type="evidence" value="ECO:0007669"/>
    <property type="project" value="TreeGrafter"/>
</dbReference>
<dbReference type="EMBL" id="MHNY01000043">
    <property type="protein sequence ID" value="OGZ54551.1"/>
    <property type="molecule type" value="Genomic_DNA"/>
</dbReference>
<dbReference type="InterPro" id="IPR029056">
    <property type="entry name" value="Ribokinase-like"/>
</dbReference>
<dbReference type="Gene3D" id="3.40.1190.20">
    <property type="match status" value="1"/>
</dbReference>
<name>A0A1G2GX53_9BACT</name>
<comment type="caution">
    <text evidence="4">The sequence shown here is derived from an EMBL/GenBank/DDBJ whole genome shotgun (WGS) entry which is preliminary data.</text>
</comment>
<proteinExistence type="predicted"/>
<gene>
    <name evidence="4" type="ORF">A3H64_00555</name>
</gene>
<sequence>MVQKQYEFVAIGDTVTDAFIRIKDASVHCSVDKEKCEICFRFADKVPYEDVFIVPAVGNSANAAVAASRLGLAAGLVSNVGGDYFGKECMDALAAEKVGAEFISVHRGHKTNYHYVLWYEDDRTILIKHEAYPYVLPSFDSPKWVYLSSLGGNSSEFHETISTYLENHLEIKVAFQPGTFQMKMGINTLKKIYERAEVFICNKEEYQRVLKLPNEHDVKSLMAAMREQGPKITILTDGPKGAYASDGSSTYFMPSYPDSKPPYERTGAGDAFSSTFVAFLALGMSVEDALLRAPINSMSVVQYVGAREGLLTREKLEEFLKNAPAGYKPQKI</sequence>
<dbReference type="SUPFAM" id="SSF53613">
    <property type="entry name" value="Ribokinase-like"/>
    <property type="match status" value="1"/>
</dbReference>
<dbReference type="InterPro" id="IPR011611">
    <property type="entry name" value="PfkB_dom"/>
</dbReference>
<evidence type="ECO:0000313" key="5">
    <source>
        <dbReference type="Proteomes" id="UP000178186"/>
    </source>
</evidence>
<dbReference type="Proteomes" id="UP000178186">
    <property type="component" value="Unassembled WGS sequence"/>
</dbReference>
<evidence type="ECO:0000256" key="2">
    <source>
        <dbReference type="ARBA" id="ARBA00022777"/>
    </source>
</evidence>